<dbReference type="InterPro" id="IPR010982">
    <property type="entry name" value="Lambda_DNA-bd_dom_sf"/>
</dbReference>
<dbReference type="Gene3D" id="1.10.260.40">
    <property type="entry name" value="lambda repressor-like DNA-binding domains"/>
    <property type="match status" value="1"/>
</dbReference>
<evidence type="ECO:0000313" key="6">
    <source>
        <dbReference type="EMBL" id="TWT97747.1"/>
    </source>
</evidence>
<dbReference type="Gene3D" id="3.40.50.2300">
    <property type="match status" value="2"/>
</dbReference>
<dbReference type="GO" id="GO:0003700">
    <property type="term" value="F:DNA-binding transcription factor activity"/>
    <property type="evidence" value="ECO:0007669"/>
    <property type="project" value="TreeGrafter"/>
</dbReference>
<dbReference type="AlphaFoldDB" id="A0A5C6AEA9"/>
<dbReference type="CDD" id="cd01392">
    <property type="entry name" value="HTH_LacI"/>
    <property type="match status" value="1"/>
</dbReference>
<dbReference type="EMBL" id="SJPR01000002">
    <property type="protein sequence ID" value="TWT97747.1"/>
    <property type="molecule type" value="Genomic_DNA"/>
</dbReference>
<name>A0A5C6AEA9_9BACT</name>
<accession>A0A5C6AEA9</accession>
<comment type="caution">
    <text evidence="6">The sequence shown here is derived from an EMBL/GenBank/DDBJ whole genome shotgun (WGS) entry which is preliminary data.</text>
</comment>
<evidence type="ECO:0000313" key="7">
    <source>
        <dbReference type="Proteomes" id="UP000317421"/>
    </source>
</evidence>
<feature type="region of interest" description="Disordered" evidence="4">
    <location>
        <begin position="319"/>
        <end position="343"/>
    </location>
</feature>
<dbReference type="PANTHER" id="PTHR30146:SF138">
    <property type="entry name" value="TRANSCRIPTIONAL REGULATORY PROTEIN"/>
    <property type="match status" value="1"/>
</dbReference>
<evidence type="ECO:0000259" key="5">
    <source>
        <dbReference type="PROSITE" id="PS50932"/>
    </source>
</evidence>
<evidence type="ECO:0000256" key="2">
    <source>
        <dbReference type="ARBA" id="ARBA00023125"/>
    </source>
</evidence>
<sequence length="343" mass="37670">MASIREVAKTAGVSIATVSRVMNGADNVDPTLRRNVLKAVDDCAYRPAVRRTRNQTIGLVYTGRWSLAGPYDAACLDGMAEAMSETEFDLCLLDLGRDRAGGESLQQFCDRKGVAALIARNTAEQRPELLRMAEEGVPVVVLGDHFECPALRFVYADSTPASREAMEHLIALGHTRIAFASCERDDGDHLDRLRAYREVLSTHGLLDDRLVKRLPPHRADGRQLLRNLVSASDRPTAVFIADPLVAVGAMIECHDLGLRLGSDLSLVGFDDDDQTSTVWPRMTAVRQDSRSLGRTAFQLAVAAAKDPRNRDDRTYEAWLDVGDTTGPAPSEIKPVIRGPRHKN</sequence>
<keyword evidence="3" id="KW-0804">Transcription</keyword>
<dbReference type="SUPFAM" id="SSF47413">
    <property type="entry name" value="lambda repressor-like DNA-binding domains"/>
    <property type="match status" value="1"/>
</dbReference>
<dbReference type="PROSITE" id="PS50932">
    <property type="entry name" value="HTH_LACI_2"/>
    <property type="match status" value="1"/>
</dbReference>
<keyword evidence="2" id="KW-0238">DNA-binding</keyword>
<dbReference type="SUPFAM" id="SSF53822">
    <property type="entry name" value="Periplasmic binding protein-like I"/>
    <property type="match status" value="1"/>
</dbReference>
<organism evidence="6 7">
    <name type="scientific">Botrimarina colliarenosi</name>
    <dbReference type="NCBI Taxonomy" id="2528001"/>
    <lineage>
        <taxon>Bacteria</taxon>
        <taxon>Pseudomonadati</taxon>
        <taxon>Planctomycetota</taxon>
        <taxon>Planctomycetia</taxon>
        <taxon>Pirellulales</taxon>
        <taxon>Lacipirellulaceae</taxon>
        <taxon>Botrimarina</taxon>
    </lineage>
</organism>
<dbReference type="CDD" id="cd06267">
    <property type="entry name" value="PBP1_LacI_sugar_binding-like"/>
    <property type="match status" value="1"/>
</dbReference>
<dbReference type="GO" id="GO:0000976">
    <property type="term" value="F:transcription cis-regulatory region binding"/>
    <property type="evidence" value="ECO:0007669"/>
    <property type="project" value="TreeGrafter"/>
</dbReference>
<evidence type="ECO:0000256" key="3">
    <source>
        <dbReference type="ARBA" id="ARBA00023163"/>
    </source>
</evidence>
<feature type="domain" description="HTH lacI-type" evidence="5">
    <location>
        <begin position="2"/>
        <end position="54"/>
    </location>
</feature>
<dbReference type="InterPro" id="IPR028082">
    <property type="entry name" value="Peripla_BP_I"/>
</dbReference>
<dbReference type="InterPro" id="IPR046335">
    <property type="entry name" value="LacI/GalR-like_sensor"/>
</dbReference>
<proteinExistence type="predicted"/>
<dbReference type="InterPro" id="IPR000843">
    <property type="entry name" value="HTH_LacI"/>
</dbReference>
<dbReference type="PROSITE" id="PS00356">
    <property type="entry name" value="HTH_LACI_1"/>
    <property type="match status" value="1"/>
</dbReference>
<dbReference type="PANTHER" id="PTHR30146">
    <property type="entry name" value="LACI-RELATED TRANSCRIPTIONAL REPRESSOR"/>
    <property type="match status" value="1"/>
</dbReference>
<evidence type="ECO:0000256" key="1">
    <source>
        <dbReference type="ARBA" id="ARBA00023015"/>
    </source>
</evidence>
<keyword evidence="7" id="KW-1185">Reference proteome</keyword>
<keyword evidence="1" id="KW-0805">Transcription regulation</keyword>
<dbReference type="RefSeq" id="WP_146444654.1">
    <property type="nucleotide sequence ID" value="NZ_SJPR01000002.1"/>
</dbReference>
<evidence type="ECO:0000256" key="4">
    <source>
        <dbReference type="SAM" id="MobiDB-lite"/>
    </source>
</evidence>
<gene>
    <name evidence="6" type="primary">ccpA_2</name>
    <name evidence="6" type="ORF">Pla108_18990</name>
</gene>
<dbReference type="Pfam" id="PF13377">
    <property type="entry name" value="Peripla_BP_3"/>
    <property type="match status" value="1"/>
</dbReference>
<dbReference type="PRINTS" id="PR00036">
    <property type="entry name" value="HTHLACI"/>
</dbReference>
<dbReference type="SMART" id="SM00354">
    <property type="entry name" value="HTH_LACI"/>
    <property type="match status" value="1"/>
</dbReference>
<dbReference type="Proteomes" id="UP000317421">
    <property type="component" value="Unassembled WGS sequence"/>
</dbReference>
<reference evidence="6 7" key="1">
    <citation type="submission" date="2019-02" db="EMBL/GenBank/DDBJ databases">
        <title>Deep-cultivation of Planctomycetes and their phenomic and genomic characterization uncovers novel biology.</title>
        <authorList>
            <person name="Wiegand S."/>
            <person name="Jogler M."/>
            <person name="Boedeker C."/>
            <person name="Pinto D."/>
            <person name="Vollmers J."/>
            <person name="Rivas-Marin E."/>
            <person name="Kohn T."/>
            <person name="Peeters S.H."/>
            <person name="Heuer A."/>
            <person name="Rast P."/>
            <person name="Oberbeckmann S."/>
            <person name="Bunk B."/>
            <person name="Jeske O."/>
            <person name="Meyerdierks A."/>
            <person name="Storesund J.E."/>
            <person name="Kallscheuer N."/>
            <person name="Luecker S."/>
            <person name="Lage O.M."/>
            <person name="Pohl T."/>
            <person name="Merkel B.J."/>
            <person name="Hornburger P."/>
            <person name="Mueller R.-W."/>
            <person name="Bruemmer F."/>
            <person name="Labrenz M."/>
            <person name="Spormann A.M."/>
            <person name="Op Den Camp H."/>
            <person name="Overmann J."/>
            <person name="Amann R."/>
            <person name="Jetten M.S.M."/>
            <person name="Mascher T."/>
            <person name="Medema M.H."/>
            <person name="Devos D.P."/>
            <person name="Kaster A.-K."/>
            <person name="Ovreas L."/>
            <person name="Rohde M."/>
            <person name="Galperin M.Y."/>
            <person name="Jogler C."/>
        </authorList>
    </citation>
    <scope>NUCLEOTIDE SEQUENCE [LARGE SCALE GENOMIC DNA]</scope>
    <source>
        <strain evidence="6 7">Pla108</strain>
    </source>
</reference>
<dbReference type="OrthoDB" id="269117at2"/>
<protein>
    <submittedName>
        <fullName evidence="6">Catabolite control protein A</fullName>
    </submittedName>
</protein>
<dbReference type="Pfam" id="PF00356">
    <property type="entry name" value="LacI"/>
    <property type="match status" value="1"/>
</dbReference>